<evidence type="ECO:0000313" key="2">
    <source>
        <dbReference type="EMBL" id="AJQ97620.1"/>
    </source>
</evidence>
<evidence type="ECO:0000259" key="1">
    <source>
        <dbReference type="PROSITE" id="PS51094"/>
    </source>
</evidence>
<name>A0A0C5VE93_9GAMM</name>
<dbReference type="KEGG" id="gsn:YC6258_05592"/>
<dbReference type="SUPFAM" id="SSF55804">
    <property type="entry name" value="Phoshotransferase/anion transport protein"/>
    <property type="match status" value="1"/>
</dbReference>
<dbReference type="STRING" id="1445510.YC6258_05592"/>
<organism evidence="2 3">
    <name type="scientific">Gynuella sunshinyii YC6258</name>
    <dbReference type="NCBI Taxonomy" id="1445510"/>
    <lineage>
        <taxon>Bacteria</taxon>
        <taxon>Pseudomonadati</taxon>
        <taxon>Pseudomonadota</taxon>
        <taxon>Gammaproteobacteria</taxon>
        <taxon>Oceanospirillales</taxon>
        <taxon>Saccharospirillaceae</taxon>
        <taxon>Gynuella</taxon>
    </lineage>
</organism>
<feature type="domain" description="PTS EIIA type-2" evidence="1">
    <location>
        <begin position="5"/>
        <end position="155"/>
    </location>
</feature>
<proteinExistence type="predicted"/>
<dbReference type="GO" id="GO:0016740">
    <property type="term" value="F:transferase activity"/>
    <property type="evidence" value="ECO:0007669"/>
    <property type="project" value="UniProtKB-KW"/>
</dbReference>
<dbReference type="InterPro" id="IPR002178">
    <property type="entry name" value="PTS_EIIA_type-2_dom"/>
</dbReference>
<dbReference type="RefSeq" id="WP_245626987.1">
    <property type="nucleotide sequence ID" value="NZ_CP007142.1"/>
</dbReference>
<dbReference type="Pfam" id="PF00359">
    <property type="entry name" value="PTS_EIIA_2"/>
    <property type="match status" value="1"/>
</dbReference>
<dbReference type="HOGENOM" id="CLU_072531_5_1_6"/>
<gene>
    <name evidence="2" type="ORF">YC6258_05592</name>
</gene>
<dbReference type="InterPro" id="IPR051541">
    <property type="entry name" value="PTS_SugarTrans_NitroReg"/>
</dbReference>
<accession>A0A0C5VE93</accession>
<dbReference type="PANTHER" id="PTHR47738:SF2">
    <property type="entry name" value="PTS SYSTEM FRUCTOSE-LIKE EIIA COMPONENT"/>
    <property type="match status" value="1"/>
</dbReference>
<dbReference type="PANTHER" id="PTHR47738">
    <property type="entry name" value="PTS SYSTEM FRUCTOSE-LIKE EIIA COMPONENT-RELATED"/>
    <property type="match status" value="1"/>
</dbReference>
<dbReference type="AlphaFoldDB" id="A0A0C5VE93"/>
<dbReference type="PROSITE" id="PS51094">
    <property type="entry name" value="PTS_EIIA_TYPE_2"/>
    <property type="match status" value="1"/>
</dbReference>
<dbReference type="InterPro" id="IPR016152">
    <property type="entry name" value="PTrfase/Anion_transptr"/>
</dbReference>
<protein>
    <submittedName>
        <fullName evidence="2">Phosphotransferase system mannitol/fructose-specific IIA domain (Ntr-type)</fullName>
    </submittedName>
</protein>
<dbReference type="Gene3D" id="3.40.930.10">
    <property type="entry name" value="Mannitol-specific EII, Chain A"/>
    <property type="match status" value="1"/>
</dbReference>
<evidence type="ECO:0000313" key="3">
    <source>
        <dbReference type="Proteomes" id="UP000032266"/>
    </source>
</evidence>
<dbReference type="Proteomes" id="UP000032266">
    <property type="component" value="Chromosome"/>
</dbReference>
<sequence length="165" mass="18431">MKGTNLITKEMVLLDIEAPTKQELIHHLCGQLFLVKRTDSPALLYQDVISREEKVSTFAGASMAIPHALSHYISEPSLCFARVKSDEFTWDGADEAVRFVFMHVVPVQSSDLQRLRESQSKVFSAIAELITLTDVQSMWAQTGDKDEILSSLYSAFGRHGISEAK</sequence>
<dbReference type="EMBL" id="CP007142">
    <property type="protein sequence ID" value="AJQ97620.1"/>
    <property type="molecule type" value="Genomic_DNA"/>
</dbReference>
<keyword evidence="3" id="KW-1185">Reference proteome</keyword>
<reference evidence="2 3" key="1">
    <citation type="submission" date="2014-01" db="EMBL/GenBank/DDBJ databases">
        <title>Full genme sequencing of cellulolytic bacterium Gynuella sunshinyii YC6258T gen. nov., sp. nov.</title>
        <authorList>
            <person name="Khan H."/>
            <person name="Chung E.J."/>
            <person name="Chung Y.R."/>
        </authorList>
    </citation>
    <scope>NUCLEOTIDE SEQUENCE [LARGE SCALE GENOMIC DNA]</scope>
    <source>
        <strain evidence="2 3">YC6258</strain>
    </source>
</reference>
<keyword evidence="2" id="KW-0808">Transferase</keyword>